<dbReference type="AlphaFoldDB" id="A0A6B0U1L9"/>
<accession>A0A6B0U1L9</accession>
<name>A0A6B0U1L9_IXORI</name>
<sequence length="67" mass="7881">MHIFFFHPYGLHVLVFQILRTRYSYPLSSLYIEETHDGVLCLGSYCFVKYIAPRHIGMILLLLFLSS</sequence>
<organism evidence="1">
    <name type="scientific">Ixodes ricinus</name>
    <name type="common">Common tick</name>
    <name type="synonym">Acarus ricinus</name>
    <dbReference type="NCBI Taxonomy" id="34613"/>
    <lineage>
        <taxon>Eukaryota</taxon>
        <taxon>Metazoa</taxon>
        <taxon>Ecdysozoa</taxon>
        <taxon>Arthropoda</taxon>
        <taxon>Chelicerata</taxon>
        <taxon>Arachnida</taxon>
        <taxon>Acari</taxon>
        <taxon>Parasitiformes</taxon>
        <taxon>Ixodida</taxon>
        <taxon>Ixodoidea</taxon>
        <taxon>Ixodidae</taxon>
        <taxon>Ixodinae</taxon>
        <taxon>Ixodes</taxon>
    </lineage>
</organism>
<dbReference type="EMBL" id="GIFC01000173">
    <property type="protein sequence ID" value="MXU82256.1"/>
    <property type="molecule type" value="Transcribed_RNA"/>
</dbReference>
<proteinExistence type="predicted"/>
<reference evidence="1" key="1">
    <citation type="submission" date="2019-12" db="EMBL/GenBank/DDBJ databases">
        <title>An insight into the sialome of adult female Ixodes ricinus ticks feeding for 6 days.</title>
        <authorList>
            <person name="Perner J."/>
            <person name="Ribeiro J.M.C."/>
        </authorList>
    </citation>
    <scope>NUCLEOTIDE SEQUENCE</scope>
    <source>
        <strain evidence="1">Semi-engorged</strain>
        <tissue evidence="1">Salivary glands</tissue>
    </source>
</reference>
<protein>
    <submittedName>
        <fullName evidence="1">Putative secreted protein</fullName>
    </submittedName>
</protein>
<evidence type="ECO:0000313" key="1">
    <source>
        <dbReference type="EMBL" id="MXU82256.1"/>
    </source>
</evidence>